<dbReference type="Proteomes" id="UP000646738">
    <property type="component" value="Unassembled WGS sequence"/>
</dbReference>
<protein>
    <submittedName>
        <fullName evidence="1">Uncharacterized protein</fullName>
    </submittedName>
</protein>
<accession>A0ABQ3RDW2</accession>
<proteinExistence type="predicted"/>
<evidence type="ECO:0000313" key="1">
    <source>
        <dbReference type="EMBL" id="GHI54037.1"/>
    </source>
</evidence>
<dbReference type="EMBL" id="BNEA01000015">
    <property type="protein sequence ID" value="GHI54037.1"/>
    <property type="molecule type" value="Genomic_DNA"/>
</dbReference>
<keyword evidence="2" id="KW-1185">Reference proteome</keyword>
<organism evidence="1 2">
    <name type="scientific">Streptomyces rubradiris</name>
    <name type="common">Streptomyces achromogenes subsp. rubradiris</name>
    <dbReference type="NCBI Taxonomy" id="285531"/>
    <lineage>
        <taxon>Bacteria</taxon>
        <taxon>Bacillati</taxon>
        <taxon>Actinomycetota</taxon>
        <taxon>Actinomycetes</taxon>
        <taxon>Kitasatosporales</taxon>
        <taxon>Streptomycetaceae</taxon>
        <taxon>Streptomyces</taxon>
    </lineage>
</organism>
<name>A0ABQ3RDW2_STRRR</name>
<evidence type="ECO:0000313" key="2">
    <source>
        <dbReference type="Proteomes" id="UP000646738"/>
    </source>
</evidence>
<comment type="caution">
    <text evidence="1">The sequence shown here is derived from an EMBL/GenBank/DDBJ whole genome shotgun (WGS) entry which is preliminary data.</text>
</comment>
<gene>
    <name evidence="1" type="ORF">Srubr_38830</name>
</gene>
<sequence>MVAGVAGDAVSGQHAGDHMARLDDGLEAFARLGERRRGPDLDAEGDRDARFEELLAVVPVRGLPRRGALFVQGPVAGPQPAEGGGAVVVQH</sequence>
<reference evidence="2" key="1">
    <citation type="submission" date="2023-07" db="EMBL/GenBank/DDBJ databases">
        <title>Whole genome shotgun sequence of Streptomyces achromogenes subsp. rubradiris NBRC 14000.</title>
        <authorList>
            <person name="Komaki H."/>
            <person name="Tamura T."/>
        </authorList>
    </citation>
    <scope>NUCLEOTIDE SEQUENCE [LARGE SCALE GENOMIC DNA]</scope>
    <source>
        <strain evidence="2">NBRC 14000</strain>
    </source>
</reference>